<dbReference type="PROSITE" id="PS51257">
    <property type="entry name" value="PROKAR_LIPOPROTEIN"/>
    <property type="match status" value="1"/>
</dbReference>
<dbReference type="AlphaFoldDB" id="A0A5N6IXF2"/>
<proteinExistence type="predicted"/>
<name>A0A5N6IXF2_9EURO</name>
<sequence length="79" mass="8636">MLLRSSLGHLASVSCSATVAGLGVRVGIPYVAMLVAAETLKMRAGFPCVTLLHQPIVSASFGLRQKDPFYMQGWLEWNW</sequence>
<dbReference type="EMBL" id="ML732819">
    <property type="protein sequence ID" value="KAB8271266.1"/>
    <property type="molecule type" value="Genomic_DNA"/>
</dbReference>
<accession>A0A5N6IXF2</accession>
<organism evidence="1 2">
    <name type="scientific">Aspergillus minisclerotigenes</name>
    <dbReference type="NCBI Taxonomy" id="656917"/>
    <lineage>
        <taxon>Eukaryota</taxon>
        <taxon>Fungi</taxon>
        <taxon>Dikarya</taxon>
        <taxon>Ascomycota</taxon>
        <taxon>Pezizomycotina</taxon>
        <taxon>Eurotiomycetes</taxon>
        <taxon>Eurotiomycetidae</taxon>
        <taxon>Eurotiales</taxon>
        <taxon>Aspergillaceae</taxon>
        <taxon>Aspergillus</taxon>
        <taxon>Aspergillus subgen. Circumdati</taxon>
    </lineage>
</organism>
<reference evidence="1 2" key="1">
    <citation type="submission" date="2019-04" db="EMBL/GenBank/DDBJ databases">
        <title>Fungal friends and foes A comparative genomics study of 23 Aspergillus species from section Flavi.</title>
        <authorList>
            <consortium name="DOE Joint Genome Institute"/>
            <person name="Kjaerbolling I."/>
            <person name="Vesth T.C."/>
            <person name="Frisvad J.C."/>
            <person name="Nybo J.L."/>
            <person name="Theobald S."/>
            <person name="Kildgaard S."/>
            <person name="Petersen T.I."/>
            <person name="Kuo A."/>
            <person name="Sato A."/>
            <person name="Lyhne E.K."/>
            <person name="Kogle M.E."/>
            <person name="Wiebenga A."/>
            <person name="Kun R.S."/>
            <person name="Lubbers R.J."/>
            <person name="Makela M.R."/>
            <person name="Barry K."/>
            <person name="Chovatia M."/>
            <person name="Clum A."/>
            <person name="Daum C."/>
            <person name="Haridas S."/>
            <person name="He G."/>
            <person name="LaButti K."/>
            <person name="Lipzen A."/>
            <person name="Mondo S."/>
            <person name="Pangilinan J."/>
            <person name="Riley R."/>
            <person name="Salamov A."/>
            <person name="Simmons B.A."/>
            <person name="Magnuson J.K."/>
            <person name="Henrissat B."/>
            <person name="Mortensen U.H."/>
            <person name="Larsen T.O."/>
            <person name="De vries R.P."/>
            <person name="Grigoriev I.V."/>
            <person name="Machida M."/>
            <person name="Baker S.E."/>
            <person name="Andersen M.R."/>
        </authorList>
    </citation>
    <scope>NUCLEOTIDE SEQUENCE [LARGE SCALE GENOMIC DNA]</scope>
    <source>
        <strain evidence="1 2">CBS 117635</strain>
    </source>
</reference>
<evidence type="ECO:0000313" key="1">
    <source>
        <dbReference type="EMBL" id="KAB8271266.1"/>
    </source>
</evidence>
<keyword evidence="2" id="KW-1185">Reference proteome</keyword>
<dbReference type="Proteomes" id="UP000326289">
    <property type="component" value="Unassembled WGS sequence"/>
</dbReference>
<protein>
    <submittedName>
        <fullName evidence="1">Uncharacterized protein</fullName>
    </submittedName>
</protein>
<evidence type="ECO:0000313" key="2">
    <source>
        <dbReference type="Proteomes" id="UP000326289"/>
    </source>
</evidence>
<gene>
    <name evidence="1" type="ORF">BDV30DRAFT_151210</name>
</gene>